<accession>A0A8H5C5I6</accession>
<dbReference type="Proteomes" id="UP000541558">
    <property type="component" value="Unassembled WGS sequence"/>
</dbReference>
<protein>
    <submittedName>
        <fullName evidence="1">Uncharacterized protein</fullName>
    </submittedName>
</protein>
<reference evidence="1 2" key="1">
    <citation type="journal article" date="2020" name="ISME J.">
        <title>Uncovering the hidden diversity of litter-decomposition mechanisms in mushroom-forming fungi.</title>
        <authorList>
            <person name="Floudas D."/>
            <person name="Bentzer J."/>
            <person name="Ahren D."/>
            <person name="Johansson T."/>
            <person name="Persson P."/>
            <person name="Tunlid A."/>
        </authorList>
    </citation>
    <scope>NUCLEOTIDE SEQUENCE [LARGE SCALE GENOMIC DNA]</scope>
    <source>
        <strain evidence="1 2">CBS 175.51</strain>
    </source>
</reference>
<evidence type="ECO:0000313" key="2">
    <source>
        <dbReference type="Proteomes" id="UP000541558"/>
    </source>
</evidence>
<proteinExistence type="predicted"/>
<keyword evidence="2" id="KW-1185">Reference proteome</keyword>
<dbReference type="AlphaFoldDB" id="A0A8H5C5I6"/>
<comment type="caution">
    <text evidence="1">The sequence shown here is derived from an EMBL/GenBank/DDBJ whole genome shotgun (WGS) entry which is preliminary data.</text>
</comment>
<name>A0A8H5C5I6_9AGAR</name>
<dbReference type="EMBL" id="JAACJK010000061">
    <property type="protein sequence ID" value="KAF5335466.1"/>
    <property type="molecule type" value="Genomic_DNA"/>
</dbReference>
<sequence length="104" mass="11605">MGRRSRTNELDDVQLPYLRVLHAGLSGSRHAVFKGEEHIRHLFLQNKRMSINFDASSTMTELTCESCALRLTTTTTREDGSGREEIVVVTRNAGGAKRQSASNK</sequence>
<organism evidence="1 2">
    <name type="scientific">Ephemerocybe angulata</name>
    <dbReference type="NCBI Taxonomy" id="980116"/>
    <lineage>
        <taxon>Eukaryota</taxon>
        <taxon>Fungi</taxon>
        <taxon>Dikarya</taxon>
        <taxon>Basidiomycota</taxon>
        <taxon>Agaricomycotina</taxon>
        <taxon>Agaricomycetes</taxon>
        <taxon>Agaricomycetidae</taxon>
        <taxon>Agaricales</taxon>
        <taxon>Agaricineae</taxon>
        <taxon>Psathyrellaceae</taxon>
        <taxon>Ephemerocybe</taxon>
    </lineage>
</organism>
<evidence type="ECO:0000313" key="1">
    <source>
        <dbReference type="EMBL" id="KAF5335466.1"/>
    </source>
</evidence>
<gene>
    <name evidence="1" type="ORF">D9611_012158</name>
</gene>